<name>A0A8I6RKG2_CIMLE</name>
<dbReference type="Pfam" id="PF01395">
    <property type="entry name" value="PBP_GOBP"/>
    <property type="match status" value="1"/>
</dbReference>
<feature type="region of interest" description="Disordered" evidence="1">
    <location>
        <begin position="26"/>
        <end position="53"/>
    </location>
</feature>
<dbReference type="KEGG" id="clec:106663458"/>
<dbReference type="CDD" id="cd23992">
    <property type="entry name" value="PBP_GOBP"/>
    <property type="match status" value="1"/>
</dbReference>
<dbReference type="RefSeq" id="XP_014243796.1">
    <property type="nucleotide sequence ID" value="XM_014388310.2"/>
</dbReference>
<evidence type="ECO:0000256" key="2">
    <source>
        <dbReference type="SAM" id="SignalP"/>
    </source>
</evidence>
<accession>A0A8I6RKG2</accession>
<dbReference type="InterPro" id="IPR006170">
    <property type="entry name" value="PBP/GOBP"/>
</dbReference>
<dbReference type="OMA" id="GRMIREC"/>
<dbReference type="AlphaFoldDB" id="A0A8I6RKG2"/>
<evidence type="ECO:0000313" key="4">
    <source>
        <dbReference type="Proteomes" id="UP000494040"/>
    </source>
</evidence>
<evidence type="ECO:0008006" key="5">
    <source>
        <dbReference type="Google" id="ProtNLM"/>
    </source>
</evidence>
<dbReference type="Proteomes" id="UP000494040">
    <property type="component" value="Unassembled WGS sequence"/>
</dbReference>
<evidence type="ECO:0000313" key="3">
    <source>
        <dbReference type="EnsemblMetazoa" id="XP_014243796.1"/>
    </source>
</evidence>
<dbReference type="SUPFAM" id="SSF47565">
    <property type="entry name" value="Insect pheromone/odorant-binding proteins"/>
    <property type="match status" value="1"/>
</dbReference>
<proteinExistence type="predicted"/>
<keyword evidence="2" id="KW-0732">Signal</keyword>
<protein>
    <recommendedName>
        <fullName evidence="5">Odorant binding protein</fullName>
    </recommendedName>
</protein>
<dbReference type="GeneID" id="106663458"/>
<feature type="chain" id="PRO_5035230247" description="Odorant binding protein" evidence="2">
    <location>
        <begin position="22"/>
        <end position="180"/>
    </location>
</feature>
<dbReference type="EnsemblMetazoa" id="XM_014388310.2">
    <property type="protein sequence ID" value="XP_014243796.1"/>
    <property type="gene ID" value="LOC106663458"/>
</dbReference>
<reference evidence="3" key="1">
    <citation type="submission" date="2022-01" db="UniProtKB">
        <authorList>
            <consortium name="EnsemblMetazoa"/>
        </authorList>
    </citation>
    <scope>IDENTIFICATION</scope>
</reference>
<dbReference type="GO" id="GO:0005549">
    <property type="term" value="F:odorant binding"/>
    <property type="evidence" value="ECO:0007669"/>
    <property type="project" value="InterPro"/>
</dbReference>
<organism evidence="3 4">
    <name type="scientific">Cimex lectularius</name>
    <name type="common">Bed bug</name>
    <name type="synonym">Acanthia lectularia</name>
    <dbReference type="NCBI Taxonomy" id="79782"/>
    <lineage>
        <taxon>Eukaryota</taxon>
        <taxon>Metazoa</taxon>
        <taxon>Ecdysozoa</taxon>
        <taxon>Arthropoda</taxon>
        <taxon>Hexapoda</taxon>
        <taxon>Insecta</taxon>
        <taxon>Pterygota</taxon>
        <taxon>Neoptera</taxon>
        <taxon>Paraneoptera</taxon>
        <taxon>Hemiptera</taxon>
        <taxon>Heteroptera</taxon>
        <taxon>Panheteroptera</taxon>
        <taxon>Cimicomorpha</taxon>
        <taxon>Cimicidae</taxon>
        <taxon>Cimex</taxon>
    </lineage>
</organism>
<feature type="signal peptide" evidence="2">
    <location>
        <begin position="1"/>
        <end position="21"/>
    </location>
</feature>
<dbReference type="InterPro" id="IPR036728">
    <property type="entry name" value="PBP_GOBP_sf"/>
</dbReference>
<evidence type="ECO:0000256" key="1">
    <source>
        <dbReference type="SAM" id="MobiDB-lite"/>
    </source>
</evidence>
<dbReference type="OrthoDB" id="6595846at2759"/>
<feature type="compositionally biased region" description="Polar residues" evidence="1">
    <location>
        <begin position="26"/>
        <end position="48"/>
    </location>
</feature>
<keyword evidence="4" id="KW-1185">Reference proteome</keyword>
<dbReference type="Gene3D" id="1.10.238.20">
    <property type="entry name" value="Pheromone/general odorant binding protein domain"/>
    <property type="match status" value="1"/>
</dbReference>
<sequence>MLKMNCAAAICLVFLFAFSKGAEVPTTTEGAGMTTSGVEKSTTASGSTVKGEEDVRQEIKAQLHALSEGCKTKTEISAEAAQISINQQIPKTEPEKCYLECIYNGMGLAKDGQFNEKGARVLAQKRFAESSEELSKANLMIEACSKEAVVKDTTEKCAIGRMIRECFVKNGAKINFFPKP</sequence>